<keyword evidence="2" id="KW-0812">Transmembrane</keyword>
<keyword evidence="3" id="KW-1133">Transmembrane helix</keyword>
<dbReference type="STRING" id="1424661.SAMN05216281_102361"/>
<keyword evidence="4" id="KW-0472">Membrane</keyword>
<dbReference type="OrthoDB" id="5243524at2"/>
<dbReference type="PANTHER" id="PTHR37422">
    <property type="entry name" value="TEICHURONIC ACID BIOSYNTHESIS PROTEIN TUAE"/>
    <property type="match status" value="1"/>
</dbReference>
<evidence type="ECO:0000313" key="6">
    <source>
        <dbReference type="EMBL" id="TFB89346.1"/>
    </source>
</evidence>
<feature type="domain" description="O-antigen ligase-related" evidence="5">
    <location>
        <begin position="235"/>
        <end position="362"/>
    </location>
</feature>
<accession>A0A1H8CGI2</accession>
<name>A0A1H8CGI2_9MICO</name>
<dbReference type="GO" id="GO:0016020">
    <property type="term" value="C:membrane"/>
    <property type="evidence" value="ECO:0007669"/>
    <property type="project" value="UniProtKB-SubCell"/>
</dbReference>
<dbReference type="InterPro" id="IPR007016">
    <property type="entry name" value="O-antigen_ligase-rel_domated"/>
</dbReference>
<evidence type="ECO:0000256" key="2">
    <source>
        <dbReference type="ARBA" id="ARBA00022692"/>
    </source>
</evidence>
<dbReference type="GO" id="GO:0016874">
    <property type="term" value="F:ligase activity"/>
    <property type="evidence" value="ECO:0007669"/>
    <property type="project" value="UniProtKB-KW"/>
</dbReference>
<dbReference type="PANTHER" id="PTHR37422:SF13">
    <property type="entry name" value="LIPOPOLYSACCHARIDE BIOSYNTHESIS PROTEIN PA4999-RELATED"/>
    <property type="match status" value="1"/>
</dbReference>
<evidence type="ECO:0000313" key="7">
    <source>
        <dbReference type="Proteomes" id="UP000297654"/>
    </source>
</evidence>
<reference evidence="6 7" key="1">
    <citation type="submission" date="2019-03" db="EMBL/GenBank/DDBJ databases">
        <title>Genomics of glacier-inhabiting Cryobacterium strains.</title>
        <authorList>
            <person name="Liu Q."/>
            <person name="Xin Y.-H."/>
        </authorList>
    </citation>
    <scope>NUCLEOTIDE SEQUENCE [LARGE SCALE GENOMIC DNA]</scope>
    <source>
        <strain evidence="6 7">Hh15</strain>
    </source>
</reference>
<protein>
    <submittedName>
        <fullName evidence="6">O-antigen ligase domain-containing protein</fullName>
    </submittedName>
</protein>
<evidence type="ECO:0000256" key="4">
    <source>
        <dbReference type="ARBA" id="ARBA00023136"/>
    </source>
</evidence>
<dbReference type="Proteomes" id="UP000297654">
    <property type="component" value="Unassembled WGS sequence"/>
</dbReference>
<evidence type="ECO:0000256" key="3">
    <source>
        <dbReference type="ARBA" id="ARBA00022989"/>
    </source>
</evidence>
<comment type="subcellular location">
    <subcellularLocation>
        <location evidence="1">Membrane</location>
        <topology evidence="1">Multi-pass membrane protein</topology>
    </subcellularLocation>
</comment>
<keyword evidence="6" id="KW-0436">Ligase</keyword>
<evidence type="ECO:0000256" key="1">
    <source>
        <dbReference type="ARBA" id="ARBA00004141"/>
    </source>
</evidence>
<dbReference type="RefSeq" id="WP_092107464.1">
    <property type="nucleotide sequence ID" value="NZ_FOCN01000002.1"/>
</dbReference>
<gene>
    <name evidence="6" type="ORF">E3O10_10830</name>
</gene>
<evidence type="ECO:0000259" key="5">
    <source>
        <dbReference type="Pfam" id="PF04932"/>
    </source>
</evidence>
<dbReference type="EMBL" id="SOFF01000030">
    <property type="protein sequence ID" value="TFB89346.1"/>
    <property type="molecule type" value="Genomic_DNA"/>
</dbReference>
<sequence>MSVSPAAIRRISRQRADGRTRDFDGLTLLTVYLVLLFAVPSNLAFTALGSAGRPASLWAMFAGLWWCWWQVQRPAQSGWKLQPVRFAVFGLLIIGALSYSTALLRGLPADEANPADNGMLRLAAWAGILLVANDGLRNSEMLHRLLRRITWAVAILAVVGIAQFVTGNPLIDWISIPGMSSDLAVLDSRGGFVRASATASQPLEYGVVLCLTFPLAIVLALEDTTRTLIARWLPAALIAIASVLSVSRSELVGLLIGLVVLFPSFSGRARLVLGALGVLLAGMTAVLVPGLLGTIRGLFTGIAADPSTVSRTSSYDAAVELVSRFPLVGKGFGTLLARYHIFDNQYLLLAIELGLLGLIVFLTLLITALVSAGLARERATTRIDRQLARALLASALSGAVMLAFFDGLSFPMSAGMLFLVLGLCGAALRLFSPVGAPASAQSILTR</sequence>
<proteinExistence type="predicted"/>
<organism evidence="6 7">
    <name type="scientific">Cryobacterium luteum</name>
    <dbReference type="NCBI Taxonomy" id="1424661"/>
    <lineage>
        <taxon>Bacteria</taxon>
        <taxon>Bacillati</taxon>
        <taxon>Actinomycetota</taxon>
        <taxon>Actinomycetes</taxon>
        <taxon>Micrococcales</taxon>
        <taxon>Microbacteriaceae</taxon>
        <taxon>Cryobacterium</taxon>
    </lineage>
</organism>
<dbReference type="Pfam" id="PF04932">
    <property type="entry name" value="Wzy_C"/>
    <property type="match status" value="1"/>
</dbReference>
<comment type="caution">
    <text evidence="6">The sequence shown here is derived from an EMBL/GenBank/DDBJ whole genome shotgun (WGS) entry which is preliminary data.</text>
</comment>
<dbReference type="InterPro" id="IPR051533">
    <property type="entry name" value="WaaL-like"/>
</dbReference>
<keyword evidence="7" id="KW-1185">Reference proteome</keyword>
<dbReference type="AlphaFoldDB" id="A0A1H8CGI2"/>